<accession>A0AA35CN86</accession>
<dbReference type="AlphaFoldDB" id="A0AA35CN86"/>
<evidence type="ECO:0000259" key="3">
    <source>
        <dbReference type="Pfam" id="PF07969"/>
    </source>
</evidence>
<reference evidence="4" key="1">
    <citation type="submission" date="2022-03" db="EMBL/GenBank/DDBJ databases">
        <title>Complete genome sequence of Caldinitratiruptor microaerophilus.</title>
        <authorList>
            <person name="Mukaiyama R."/>
            <person name="Nishiyama T."/>
            <person name="Ueda K."/>
        </authorList>
    </citation>
    <scope>NUCLEOTIDE SEQUENCE</scope>
    <source>
        <strain evidence="4">JCM 16183</strain>
    </source>
</reference>
<dbReference type="Proteomes" id="UP001163687">
    <property type="component" value="Chromosome"/>
</dbReference>
<dbReference type="CDD" id="cd01297">
    <property type="entry name" value="D-aminoacylase"/>
    <property type="match status" value="1"/>
</dbReference>
<dbReference type="Gene3D" id="3.20.20.140">
    <property type="entry name" value="Metal-dependent hydrolases"/>
    <property type="match status" value="1"/>
</dbReference>
<dbReference type="PROSITE" id="PS51257">
    <property type="entry name" value="PROKAR_LIPOPROTEIN"/>
    <property type="match status" value="1"/>
</dbReference>
<feature type="region of interest" description="Disordered" evidence="1">
    <location>
        <begin position="36"/>
        <end position="65"/>
    </location>
</feature>
<dbReference type="PANTHER" id="PTHR11647:SF1">
    <property type="entry name" value="COLLAPSIN RESPONSE MEDIATOR PROTEIN"/>
    <property type="match status" value="1"/>
</dbReference>
<dbReference type="EMBL" id="AP025628">
    <property type="protein sequence ID" value="BDG61498.1"/>
    <property type="molecule type" value="Genomic_DNA"/>
</dbReference>
<dbReference type="Gene3D" id="2.30.40.10">
    <property type="entry name" value="Urease, subunit C, domain 1"/>
    <property type="match status" value="1"/>
</dbReference>
<feature type="domain" description="Amidohydrolase 3" evidence="3">
    <location>
        <begin position="389"/>
        <end position="514"/>
    </location>
</feature>
<feature type="domain" description="Amidohydrolase 3" evidence="3">
    <location>
        <begin position="108"/>
        <end position="251"/>
    </location>
</feature>
<dbReference type="KEGG" id="cmic:caldi_25880"/>
<keyword evidence="2" id="KW-0732">Signal</keyword>
<dbReference type="InterPro" id="IPR050378">
    <property type="entry name" value="Metallo-dep_Hydrolases_sf"/>
</dbReference>
<dbReference type="RefSeq" id="WP_264842142.1">
    <property type="nucleotide sequence ID" value="NZ_AP025628.1"/>
</dbReference>
<organism evidence="4 5">
    <name type="scientific">Caldinitratiruptor microaerophilus</name>
    <dbReference type="NCBI Taxonomy" id="671077"/>
    <lineage>
        <taxon>Bacteria</taxon>
        <taxon>Bacillati</taxon>
        <taxon>Bacillota</taxon>
        <taxon>Clostridia</taxon>
        <taxon>Eubacteriales</taxon>
        <taxon>Symbiobacteriaceae</taxon>
        <taxon>Caldinitratiruptor</taxon>
    </lineage>
</organism>
<dbReference type="PANTHER" id="PTHR11647">
    <property type="entry name" value="HYDRANTOINASE/DIHYDROPYRIMIDINASE FAMILY MEMBER"/>
    <property type="match status" value="1"/>
</dbReference>
<dbReference type="SUPFAM" id="SSF51556">
    <property type="entry name" value="Metallo-dependent hydrolases"/>
    <property type="match status" value="1"/>
</dbReference>
<dbReference type="SUPFAM" id="SSF51338">
    <property type="entry name" value="Composite domain of metallo-dependent hydrolases"/>
    <property type="match status" value="1"/>
</dbReference>
<evidence type="ECO:0000256" key="1">
    <source>
        <dbReference type="SAM" id="MobiDB-lite"/>
    </source>
</evidence>
<dbReference type="InterPro" id="IPR011059">
    <property type="entry name" value="Metal-dep_hydrolase_composite"/>
</dbReference>
<proteinExistence type="predicted"/>
<name>A0AA35CN86_9FIRM</name>
<gene>
    <name evidence="4" type="ORF">caldi_25880</name>
</gene>
<feature type="signal peptide" evidence="2">
    <location>
        <begin position="1"/>
        <end position="34"/>
    </location>
</feature>
<keyword evidence="5" id="KW-1185">Reference proteome</keyword>
<evidence type="ECO:0000313" key="4">
    <source>
        <dbReference type="EMBL" id="BDG61498.1"/>
    </source>
</evidence>
<feature type="chain" id="PRO_5041367437" evidence="2">
    <location>
        <begin position="35"/>
        <end position="552"/>
    </location>
</feature>
<dbReference type="InterPro" id="IPR032466">
    <property type="entry name" value="Metal_Hydrolase"/>
</dbReference>
<sequence>MPPHDRPRPHAAAGLLATLTALAFGLAACRPAPAAPASAQGLASPPAAGTGSAGPPPAPPPRRFNLIIAGGTVIDGTGGPPRRADVGVNGDRIAAVGDLSRDEAGRRIDATGLVVAPGFIDPHSHVWDTLPGYATDADTTAALRQGITTSVGGVDGRSRWPVGAGLADVEKRGTGVNFATFVGHGTVRAQVIGHAGRAPSPAELARMEDLVRQAMAEGALGLSSGLEYEPGLHATTDELVALARVVAAAGGVYSSHVRAERRDVLAGVREAIAIGRQAGVPVNLSHLKVVYPSQWGRFGELIAEVETARAEGITVFADVYPYLAPDYAMDVPLGAVYGSLPPETLVVKQAPERALVGESVAALAARTGRDAREFARDLARTGGVTVAAEIVRQDQLEALLKADWTVVGTDGGSPPLEPDPARALGRIHPRSYGTFPRVLRWTREGLLPLPAAVRKMTGETADRLGLTGRGYVREGAYADIVVFDPETVADRATWWDPQQYPEGILYVLVNGQVAVERGERVPGIRAGRVLRHGGAVGARSGVEAAAEDTGSD</sequence>
<evidence type="ECO:0000313" key="5">
    <source>
        <dbReference type="Proteomes" id="UP001163687"/>
    </source>
</evidence>
<dbReference type="Pfam" id="PF07969">
    <property type="entry name" value="Amidohydro_3"/>
    <property type="match status" value="2"/>
</dbReference>
<protein>
    <submittedName>
        <fullName evidence="4">D-aminoacylase</fullName>
    </submittedName>
</protein>
<dbReference type="InterPro" id="IPR013108">
    <property type="entry name" value="Amidohydro_3"/>
</dbReference>
<dbReference type="GO" id="GO:0016810">
    <property type="term" value="F:hydrolase activity, acting on carbon-nitrogen (but not peptide) bonds"/>
    <property type="evidence" value="ECO:0007669"/>
    <property type="project" value="InterPro"/>
</dbReference>
<feature type="compositionally biased region" description="Low complexity" evidence="1">
    <location>
        <begin position="36"/>
        <end position="50"/>
    </location>
</feature>
<evidence type="ECO:0000256" key="2">
    <source>
        <dbReference type="SAM" id="SignalP"/>
    </source>
</evidence>